<gene>
    <name evidence="8" type="ORF">DCC35_05030</name>
</gene>
<dbReference type="OrthoDB" id="9771205at2"/>
<evidence type="ECO:0000256" key="7">
    <source>
        <dbReference type="ARBA" id="ARBA00023237"/>
    </source>
</evidence>
<evidence type="ECO:0000256" key="1">
    <source>
        <dbReference type="ARBA" id="ARBA00004442"/>
    </source>
</evidence>
<dbReference type="EMBL" id="CP028923">
    <property type="protein sequence ID" value="QCK14152.1"/>
    <property type="molecule type" value="Genomic_DNA"/>
</dbReference>
<dbReference type="PANTHER" id="PTHR30026:SF20">
    <property type="entry name" value="OUTER MEMBRANE PROTEIN TOLC"/>
    <property type="match status" value="1"/>
</dbReference>
<dbReference type="Pfam" id="PF02321">
    <property type="entry name" value="OEP"/>
    <property type="match status" value="2"/>
</dbReference>
<dbReference type="AlphaFoldDB" id="A0A4D7JN72"/>
<comment type="subcellular location">
    <subcellularLocation>
        <location evidence="1">Cell outer membrane</location>
    </subcellularLocation>
</comment>
<dbReference type="InterPro" id="IPR051906">
    <property type="entry name" value="TolC-like"/>
</dbReference>
<keyword evidence="7" id="KW-0998">Cell outer membrane</keyword>
<evidence type="ECO:0000256" key="6">
    <source>
        <dbReference type="ARBA" id="ARBA00023136"/>
    </source>
</evidence>
<comment type="similarity">
    <text evidence="2">Belongs to the outer membrane factor (OMF) (TC 1.B.17) family.</text>
</comment>
<evidence type="ECO:0000313" key="8">
    <source>
        <dbReference type="EMBL" id="QCK14152.1"/>
    </source>
</evidence>
<evidence type="ECO:0000256" key="5">
    <source>
        <dbReference type="ARBA" id="ARBA00022692"/>
    </source>
</evidence>
<evidence type="ECO:0000313" key="9">
    <source>
        <dbReference type="Proteomes" id="UP000298616"/>
    </source>
</evidence>
<proteinExistence type="inferred from homology"/>
<evidence type="ECO:0000256" key="2">
    <source>
        <dbReference type="ARBA" id="ARBA00007613"/>
    </source>
</evidence>
<dbReference type="Proteomes" id="UP000298616">
    <property type="component" value="Chromosome"/>
</dbReference>
<protein>
    <submittedName>
        <fullName evidence="8">TolC family protein</fullName>
    </submittedName>
</protein>
<dbReference type="SUPFAM" id="SSF56954">
    <property type="entry name" value="Outer membrane efflux proteins (OEP)"/>
    <property type="match status" value="1"/>
</dbReference>
<dbReference type="GO" id="GO:1990281">
    <property type="term" value="C:efflux pump complex"/>
    <property type="evidence" value="ECO:0007669"/>
    <property type="project" value="TreeGrafter"/>
</dbReference>
<dbReference type="PANTHER" id="PTHR30026">
    <property type="entry name" value="OUTER MEMBRANE PROTEIN TOLC"/>
    <property type="match status" value="1"/>
</dbReference>
<accession>A0A4D7JN72</accession>
<name>A0A4D7JN72_9BACT</name>
<keyword evidence="5" id="KW-0812">Transmembrane</keyword>
<reference evidence="8 9" key="1">
    <citation type="submission" date="2018-04" db="EMBL/GenBank/DDBJ databases">
        <title>Complete genome uncultured novel isolate.</title>
        <authorList>
            <person name="Merlino G."/>
        </authorList>
    </citation>
    <scope>NUCLEOTIDE SEQUENCE [LARGE SCALE GENOMIC DNA]</scope>
    <source>
        <strain evidence="9">R1DC9</strain>
    </source>
</reference>
<sequence length="454" mass="51723">MKMKKVTLIIILSVLVGLSGMMAQERYAIIDSTDFEELSLGEAVRIGLENNYNLKIEDNFREIASNNVTLGNAGFLPTVDGNASMRWSNEDVEQQFVSGDSQTRDGARSNTVDASIDAEWIVFDGLGMFKRYEQLQQQEMTATYSWKNSVESTLYQIAESYYNLRYSAEQLRVLKETMEISRARIRIASDKYDVGKTSKTELLTAQTDYNADSSAYINQLNQLQQATINLNLLLGQDSERQYYASDSINAISLYSYENLKEEVLKNNSLLKQAESNKIGTTYNVEIVRSERFPRVTAFGSYGYSRLESQAGFLLSNQSTGFNYGLRATIPIFNGLNINRREQNAKIEKDNAELSYEQVRLEVIAEFERTYSSYQRALGLIELEMDNTSIAKENIEIAFDRYKLGRSTFLELREAQKNAEDAKLRLLDAAFAAKILEIQLKRLSGNILEERERIN</sequence>
<dbReference type="GO" id="GO:0015288">
    <property type="term" value="F:porin activity"/>
    <property type="evidence" value="ECO:0007669"/>
    <property type="project" value="TreeGrafter"/>
</dbReference>
<dbReference type="KEGG" id="fpf:DCC35_05030"/>
<keyword evidence="3" id="KW-0813">Transport</keyword>
<keyword evidence="6" id="KW-0472">Membrane</keyword>
<keyword evidence="9" id="KW-1185">Reference proteome</keyword>
<dbReference type="Gene3D" id="1.20.1600.10">
    <property type="entry name" value="Outer membrane efflux proteins (OEP)"/>
    <property type="match status" value="1"/>
</dbReference>
<dbReference type="GO" id="GO:0009279">
    <property type="term" value="C:cell outer membrane"/>
    <property type="evidence" value="ECO:0007669"/>
    <property type="project" value="UniProtKB-SubCell"/>
</dbReference>
<dbReference type="InterPro" id="IPR003423">
    <property type="entry name" value="OMP_efflux"/>
</dbReference>
<evidence type="ECO:0000256" key="3">
    <source>
        <dbReference type="ARBA" id="ARBA00022448"/>
    </source>
</evidence>
<evidence type="ECO:0000256" key="4">
    <source>
        <dbReference type="ARBA" id="ARBA00022452"/>
    </source>
</evidence>
<dbReference type="GO" id="GO:0015562">
    <property type="term" value="F:efflux transmembrane transporter activity"/>
    <property type="evidence" value="ECO:0007669"/>
    <property type="project" value="InterPro"/>
</dbReference>
<keyword evidence="4" id="KW-1134">Transmembrane beta strand</keyword>
<organism evidence="8 9">
    <name type="scientific">Mangrovivirga cuniculi</name>
    <dbReference type="NCBI Taxonomy" id="2715131"/>
    <lineage>
        <taxon>Bacteria</taxon>
        <taxon>Pseudomonadati</taxon>
        <taxon>Bacteroidota</taxon>
        <taxon>Cytophagia</taxon>
        <taxon>Cytophagales</taxon>
        <taxon>Mangrovivirgaceae</taxon>
        <taxon>Mangrovivirga</taxon>
    </lineage>
</organism>